<evidence type="ECO:0000313" key="3">
    <source>
        <dbReference type="Proteomes" id="UP000499080"/>
    </source>
</evidence>
<keyword evidence="3" id="KW-1185">Reference proteome</keyword>
<organism evidence="2 3">
    <name type="scientific">Araneus ventricosus</name>
    <name type="common">Orbweaver spider</name>
    <name type="synonym">Epeira ventricosa</name>
    <dbReference type="NCBI Taxonomy" id="182803"/>
    <lineage>
        <taxon>Eukaryota</taxon>
        <taxon>Metazoa</taxon>
        <taxon>Ecdysozoa</taxon>
        <taxon>Arthropoda</taxon>
        <taxon>Chelicerata</taxon>
        <taxon>Arachnida</taxon>
        <taxon>Araneae</taxon>
        <taxon>Araneomorphae</taxon>
        <taxon>Entelegynae</taxon>
        <taxon>Araneoidea</taxon>
        <taxon>Araneidae</taxon>
        <taxon>Araneus</taxon>
    </lineage>
</organism>
<dbReference type="OrthoDB" id="10493784at2759"/>
<comment type="caution">
    <text evidence="2">The sequence shown here is derived from an EMBL/GenBank/DDBJ whole genome shotgun (WGS) entry which is preliminary data.</text>
</comment>
<protein>
    <submittedName>
        <fullName evidence="2">Uncharacterized protein</fullName>
    </submittedName>
</protein>
<evidence type="ECO:0000313" key="2">
    <source>
        <dbReference type="EMBL" id="GBM97299.1"/>
    </source>
</evidence>
<evidence type="ECO:0000256" key="1">
    <source>
        <dbReference type="SAM" id="MobiDB-lite"/>
    </source>
</evidence>
<gene>
    <name evidence="2" type="ORF">AVEN_27066_1</name>
</gene>
<proteinExistence type="predicted"/>
<reference evidence="2 3" key="1">
    <citation type="journal article" date="2019" name="Sci. Rep.">
        <title>Orb-weaving spider Araneus ventricosus genome elucidates the spidroin gene catalogue.</title>
        <authorList>
            <person name="Kono N."/>
            <person name="Nakamura H."/>
            <person name="Ohtoshi R."/>
            <person name="Moran D.A.P."/>
            <person name="Shinohara A."/>
            <person name="Yoshida Y."/>
            <person name="Fujiwara M."/>
            <person name="Mori M."/>
            <person name="Tomita M."/>
            <person name="Arakawa K."/>
        </authorList>
    </citation>
    <scope>NUCLEOTIDE SEQUENCE [LARGE SCALE GENOMIC DNA]</scope>
</reference>
<dbReference type="EMBL" id="BGPR01004221">
    <property type="protein sequence ID" value="GBM97299.1"/>
    <property type="molecule type" value="Genomic_DNA"/>
</dbReference>
<feature type="compositionally biased region" description="Polar residues" evidence="1">
    <location>
        <begin position="166"/>
        <end position="175"/>
    </location>
</feature>
<sequence length="181" mass="20961">MKAKLLSQRIPKCQRLMQPSPLQKPFEIPKELLRETEEVSEEMSSPAPSRVNMIAKYIAHTVPNTRRKYILPILEKLKVVNYMFNDMNEFQKDGEAEYPRKGFDLISYLMRNEKAGVHPPIGFNTYLKGILAKLKKPSSSRTPESKPNKVTTAERLRKLSNHESSPETSESQSIKWTKWKD</sequence>
<feature type="compositionally biased region" description="Basic and acidic residues" evidence="1">
    <location>
        <begin position="143"/>
        <end position="165"/>
    </location>
</feature>
<feature type="region of interest" description="Disordered" evidence="1">
    <location>
        <begin position="136"/>
        <end position="181"/>
    </location>
</feature>
<dbReference type="Proteomes" id="UP000499080">
    <property type="component" value="Unassembled WGS sequence"/>
</dbReference>
<dbReference type="AlphaFoldDB" id="A0A4Y2K5T0"/>
<accession>A0A4Y2K5T0</accession>
<name>A0A4Y2K5T0_ARAVE</name>